<keyword evidence="3" id="KW-1185">Reference proteome</keyword>
<proteinExistence type="predicted"/>
<dbReference type="PANTHER" id="PTHR43194:SF2">
    <property type="entry name" value="PEROXISOMAL MEMBRANE PROTEIN LPX1"/>
    <property type="match status" value="1"/>
</dbReference>
<dbReference type="Proteomes" id="UP000295293">
    <property type="component" value="Unassembled WGS sequence"/>
</dbReference>
<accession>A0A4R6Z9M0</accession>
<dbReference type="InterPro" id="IPR050228">
    <property type="entry name" value="Carboxylesterase_BioH"/>
</dbReference>
<evidence type="ECO:0000313" key="3">
    <source>
        <dbReference type="Proteomes" id="UP000295293"/>
    </source>
</evidence>
<dbReference type="Gene3D" id="3.40.50.1820">
    <property type="entry name" value="alpha/beta hydrolase"/>
    <property type="match status" value="1"/>
</dbReference>
<dbReference type="Pfam" id="PF00561">
    <property type="entry name" value="Abhydrolase_1"/>
    <property type="match status" value="1"/>
</dbReference>
<protein>
    <submittedName>
        <fullName evidence="2">Pimeloyl-ACP methyl ester carboxylesterase</fullName>
    </submittedName>
</protein>
<dbReference type="InterPro" id="IPR000073">
    <property type="entry name" value="AB_hydrolase_1"/>
</dbReference>
<sequence>MFESPATATKPLKPKAEIRLVDDNGLIISCEMHGNAGNPALLFAHGFGQTLQAWQSSAARLAELGFFSLCCDARGHGGSDWLPGGQYQIDQFVNDLTRLADFAGRPAILVGASFGGLVGLLAQARQPQLFRALVLVDITPRWESAGVERILTFMRAHPNGFASLEQAAASIAAYLPHRREKRSPERLQSLLVRREDGRYRWHWDPALLERIADNSERYQADLIDPARQIRVPVLLLSGSDSDVVSQSTIAEFLHLVPQARHVVVPRATHMVAGDRNDLFTNAVLSFVRTLPSGRE</sequence>
<gene>
    <name evidence="2" type="ORF">DFR29_101223</name>
</gene>
<dbReference type="PRINTS" id="PR00111">
    <property type="entry name" value="ABHYDROLASE"/>
</dbReference>
<dbReference type="InterPro" id="IPR029058">
    <property type="entry name" value="AB_hydrolase_fold"/>
</dbReference>
<dbReference type="RefSeq" id="WP_243745919.1">
    <property type="nucleotide sequence ID" value="NZ_SNZH01000001.1"/>
</dbReference>
<dbReference type="PANTHER" id="PTHR43194">
    <property type="entry name" value="HYDROLASE ALPHA/BETA FOLD FAMILY"/>
    <property type="match status" value="1"/>
</dbReference>
<name>A0A4R6Z9M0_9GAMM</name>
<feature type="domain" description="AB hydrolase-1" evidence="1">
    <location>
        <begin position="39"/>
        <end position="271"/>
    </location>
</feature>
<dbReference type="AlphaFoldDB" id="A0A4R6Z9M0"/>
<organism evidence="2 3">
    <name type="scientific">Tahibacter aquaticus</name>
    <dbReference type="NCBI Taxonomy" id="520092"/>
    <lineage>
        <taxon>Bacteria</taxon>
        <taxon>Pseudomonadati</taxon>
        <taxon>Pseudomonadota</taxon>
        <taxon>Gammaproteobacteria</taxon>
        <taxon>Lysobacterales</taxon>
        <taxon>Rhodanobacteraceae</taxon>
        <taxon>Tahibacter</taxon>
    </lineage>
</organism>
<evidence type="ECO:0000313" key="2">
    <source>
        <dbReference type="EMBL" id="TDR48603.1"/>
    </source>
</evidence>
<evidence type="ECO:0000259" key="1">
    <source>
        <dbReference type="Pfam" id="PF00561"/>
    </source>
</evidence>
<reference evidence="2 3" key="1">
    <citation type="submission" date="2019-03" db="EMBL/GenBank/DDBJ databases">
        <title>Genomic Encyclopedia of Type Strains, Phase IV (KMG-IV): sequencing the most valuable type-strain genomes for metagenomic binning, comparative biology and taxonomic classification.</title>
        <authorList>
            <person name="Goeker M."/>
        </authorList>
    </citation>
    <scope>NUCLEOTIDE SEQUENCE [LARGE SCALE GENOMIC DNA]</scope>
    <source>
        <strain evidence="2 3">DSM 21667</strain>
    </source>
</reference>
<comment type="caution">
    <text evidence="2">The sequence shown here is derived from an EMBL/GenBank/DDBJ whole genome shotgun (WGS) entry which is preliminary data.</text>
</comment>
<dbReference type="SUPFAM" id="SSF53474">
    <property type="entry name" value="alpha/beta-Hydrolases"/>
    <property type="match status" value="1"/>
</dbReference>
<dbReference type="EMBL" id="SNZH01000001">
    <property type="protein sequence ID" value="TDR48603.1"/>
    <property type="molecule type" value="Genomic_DNA"/>
</dbReference>